<evidence type="ECO:0000313" key="1">
    <source>
        <dbReference type="EMBL" id="PRC94418.1"/>
    </source>
</evidence>
<dbReference type="OrthoDB" id="9115412at2"/>
<proteinExistence type="predicted"/>
<evidence type="ECO:0000313" key="2">
    <source>
        <dbReference type="Proteomes" id="UP000237839"/>
    </source>
</evidence>
<dbReference type="AlphaFoldDB" id="A0A2S9H367"/>
<dbReference type="RefSeq" id="WP_105530727.1">
    <property type="nucleotide sequence ID" value="NZ_PUGF01000003.1"/>
</dbReference>
<name>A0A2S9H367_9BURK</name>
<dbReference type="EMBL" id="PUGF01000003">
    <property type="protein sequence ID" value="PRC94418.1"/>
    <property type="molecule type" value="Genomic_DNA"/>
</dbReference>
<keyword evidence="2" id="KW-1185">Reference proteome</keyword>
<gene>
    <name evidence="1" type="ORF">S2091_1039</name>
</gene>
<organism evidence="1 2">
    <name type="scientific">Solimicrobium silvestre</name>
    <dbReference type="NCBI Taxonomy" id="2099400"/>
    <lineage>
        <taxon>Bacteria</taxon>
        <taxon>Pseudomonadati</taxon>
        <taxon>Pseudomonadota</taxon>
        <taxon>Betaproteobacteria</taxon>
        <taxon>Burkholderiales</taxon>
        <taxon>Oxalobacteraceae</taxon>
        <taxon>Solimicrobium</taxon>
    </lineage>
</organism>
<comment type="caution">
    <text evidence="1">The sequence shown here is derived from an EMBL/GenBank/DDBJ whole genome shotgun (WGS) entry which is preliminary data.</text>
</comment>
<sequence>MKIANSVLLKKIRHAIDNGNVRKIVLASDDICSHYRERECHDNVADWIASHPNHHAVLGWLITAQCVFALHSVVDTGTELLDITPRPEGGGRELKSFIVEDFPHDHLPPQLIDSGYVEQP</sequence>
<dbReference type="Proteomes" id="UP000237839">
    <property type="component" value="Unassembled WGS sequence"/>
</dbReference>
<protein>
    <submittedName>
        <fullName evidence="1">Uncharacterized protein</fullName>
    </submittedName>
</protein>
<reference evidence="1 2" key="1">
    <citation type="submission" date="2018-02" db="EMBL/GenBank/DDBJ databases">
        <title>Solimicrobium silvestre gen. nov., sp. nov., isolated from alpine forest soil.</title>
        <authorList>
            <person name="Margesin R."/>
            <person name="Albuquerque L."/>
            <person name="Zhang D.-C."/>
            <person name="Froufe H.J.C."/>
            <person name="Severino R."/>
            <person name="Roxo I."/>
            <person name="Egas C."/>
            <person name="Da Costa M.S."/>
        </authorList>
    </citation>
    <scope>NUCLEOTIDE SEQUENCE [LARGE SCALE GENOMIC DNA]</scope>
    <source>
        <strain evidence="1 2">S20-91</strain>
    </source>
</reference>
<accession>A0A2S9H367</accession>